<keyword evidence="1" id="KW-1185">Reference proteome</keyword>
<dbReference type="Proteomes" id="UP000492821">
    <property type="component" value="Unassembled WGS sequence"/>
</dbReference>
<proteinExistence type="predicted"/>
<reference evidence="1" key="1">
    <citation type="journal article" date="2013" name="Genetics">
        <title>The draft genome and transcriptome of Panagrellus redivivus are shaped by the harsh demands of a free-living lifestyle.</title>
        <authorList>
            <person name="Srinivasan J."/>
            <person name="Dillman A.R."/>
            <person name="Macchietto M.G."/>
            <person name="Heikkinen L."/>
            <person name="Lakso M."/>
            <person name="Fracchia K.M."/>
            <person name="Antoshechkin I."/>
            <person name="Mortazavi A."/>
            <person name="Wong G."/>
            <person name="Sternberg P.W."/>
        </authorList>
    </citation>
    <scope>NUCLEOTIDE SEQUENCE [LARGE SCALE GENOMIC DNA]</scope>
    <source>
        <strain evidence="1">MT8872</strain>
    </source>
</reference>
<dbReference type="AlphaFoldDB" id="A0A7E4W4R0"/>
<organism evidence="1 2">
    <name type="scientific">Panagrellus redivivus</name>
    <name type="common">Microworm</name>
    <dbReference type="NCBI Taxonomy" id="6233"/>
    <lineage>
        <taxon>Eukaryota</taxon>
        <taxon>Metazoa</taxon>
        <taxon>Ecdysozoa</taxon>
        <taxon>Nematoda</taxon>
        <taxon>Chromadorea</taxon>
        <taxon>Rhabditida</taxon>
        <taxon>Tylenchina</taxon>
        <taxon>Panagrolaimomorpha</taxon>
        <taxon>Panagrolaimoidea</taxon>
        <taxon>Panagrolaimidae</taxon>
        <taxon>Panagrellus</taxon>
    </lineage>
</organism>
<accession>A0A7E4W4R0</accession>
<name>A0A7E4W4R0_PANRE</name>
<dbReference type="WBParaSite" id="Pan_g7334.t1">
    <property type="protein sequence ID" value="Pan_g7334.t1"/>
    <property type="gene ID" value="Pan_g7334"/>
</dbReference>
<reference evidence="2" key="2">
    <citation type="submission" date="2020-10" db="UniProtKB">
        <authorList>
            <consortium name="WormBaseParasite"/>
        </authorList>
    </citation>
    <scope>IDENTIFICATION</scope>
</reference>
<sequence length="107" mass="11433">MLTFAPSTSWPCPQGFCDPFEAVDSFGGSCSWPGASTSANTGFQSQSNAENGRSVQNFISSPFQQAATHQISVIDADIVISSTLAAIKILQLAENFDYRFVCSSKIV</sequence>
<evidence type="ECO:0000313" key="1">
    <source>
        <dbReference type="Proteomes" id="UP000492821"/>
    </source>
</evidence>
<evidence type="ECO:0000313" key="2">
    <source>
        <dbReference type="WBParaSite" id="Pan_g7334.t1"/>
    </source>
</evidence>
<protein>
    <submittedName>
        <fullName evidence="2">Uncharacterized protein</fullName>
    </submittedName>
</protein>